<dbReference type="InterPro" id="IPR041577">
    <property type="entry name" value="RT_RNaseH_2"/>
</dbReference>
<evidence type="ECO:0000256" key="1">
    <source>
        <dbReference type="ARBA" id="ARBA00022670"/>
    </source>
</evidence>
<keyword evidence="1" id="KW-0645">Protease</keyword>
<evidence type="ECO:0000256" key="6">
    <source>
        <dbReference type="ARBA" id="ARBA00022801"/>
    </source>
</evidence>
<dbReference type="AlphaFoldDB" id="A0A915ZBL0"/>
<name>A0A915ZBL0_9GLOM</name>
<keyword evidence="7" id="KW-0695">RNA-directed DNA polymerase</keyword>
<organism evidence="11 12">
    <name type="scientific">Rhizophagus irregularis</name>
    <dbReference type="NCBI Taxonomy" id="588596"/>
    <lineage>
        <taxon>Eukaryota</taxon>
        <taxon>Fungi</taxon>
        <taxon>Fungi incertae sedis</taxon>
        <taxon>Mucoromycota</taxon>
        <taxon>Glomeromycotina</taxon>
        <taxon>Glomeromycetes</taxon>
        <taxon>Glomerales</taxon>
        <taxon>Glomeraceae</taxon>
        <taxon>Rhizophagus</taxon>
    </lineage>
</organism>
<dbReference type="InterPro" id="IPR000477">
    <property type="entry name" value="RT_dom"/>
</dbReference>
<keyword evidence="3" id="KW-0548">Nucleotidyltransferase</keyword>
<keyword evidence="4" id="KW-0540">Nuclease</keyword>
<keyword evidence="5" id="KW-0255">Endonuclease</keyword>
<gene>
    <name evidence="11" type="ORF">CHRIB12_LOCUS12640</name>
</gene>
<dbReference type="InterPro" id="IPR050951">
    <property type="entry name" value="Retrovirus_Pol_polyprotein"/>
</dbReference>
<dbReference type="CDD" id="cd09274">
    <property type="entry name" value="RNase_HI_RT_Ty3"/>
    <property type="match status" value="1"/>
</dbReference>
<evidence type="ECO:0000256" key="4">
    <source>
        <dbReference type="ARBA" id="ARBA00022722"/>
    </source>
</evidence>
<dbReference type="PANTHER" id="PTHR37984:SF5">
    <property type="entry name" value="PROTEIN NYNRIN-LIKE"/>
    <property type="match status" value="1"/>
</dbReference>
<reference evidence="11" key="1">
    <citation type="submission" date="2020-05" db="EMBL/GenBank/DDBJ databases">
        <authorList>
            <person name="Rincon C."/>
            <person name="Sanders R I."/>
            <person name="Robbins C."/>
            <person name="Chaturvedi A."/>
        </authorList>
    </citation>
    <scope>NUCLEOTIDE SEQUENCE</scope>
    <source>
        <strain evidence="11">CHB12</strain>
    </source>
</reference>
<comment type="caution">
    <text evidence="11">The sequence shown here is derived from an EMBL/GenBank/DDBJ whole genome shotgun (WGS) entry which is preliminary data.</text>
</comment>
<feature type="domain" description="Reverse transcriptase/retrotransposon-derived protein RNase H-like" evidence="10">
    <location>
        <begin position="203"/>
        <end position="290"/>
    </location>
</feature>
<dbReference type="FunFam" id="3.30.70.270:FF:000020">
    <property type="entry name" value="Transposon Tf2-6 polyprotein-like Protein"/>
    <property type="match status" value="1"/>
</dbReference>
<feature type="domain" description="Reverse transcriptase" evidence="9">
    <location>
        <begin position="21"/>
        <end position="129"/>
    </location>
</feature>
<dbReference type="GO" id="GO:0006508">
    <property type="term" value="P:proteolysis"/>
    <property type="evidence" value="ECO:0007669"/>
    <property type="project" value="UniProtKB-KW"/>
</dbReference>
<evidence type="ECO:0000313" key="12">
    <source>
        <dbReference type="Proteomes" id="UP000684084"/>
    </source>
</evidence>
<dbReference type="FunFam" id="3.10.10.10:FF:000007">
    <property type="entry name" value="Retrovirus-related Pol polyprotein from transposon 17.6-like Protein"/>
    <property type="match status" value="1"/>
</dbReference>
<dbReference type="PANTHER" id="PTHR37984">
    <property type="entry name" value="PROTEIN CBG26694"/>
    <property type="match status" value="1"/>
</dbReference>
<sequence length="331" mass="38749">MLKEEIIQESCSLWSSPVVIVNKKTGDKRFCIDFRKINQMTITDAYPLPRIDDLLEKFRVAKWFTTIDLASGYWQIEMKEEDKEKTAFICSQGLYEFNVMPFGLKNAPAIFQRTMNKIFKEYLDKFMNAKKNVEYLGHIVGTDGLKPDDKKIEKIKNLKPPKNIKQIREINGLCSYYRKFVKGYSKIVKPIMELTRKNVPFVWTEKQQKALEELKEKLINYPILQHPNFEKEFILITDASGEGLGAILEQLDENNREIVISYASRSLVNAEKRYLITELEYHAALKGFISTSKVPKGRRGRWMMELQQYDFEIIYRPGKENKNADAMSRLI</sequence>
<protein>
    <recommendedName>
        <fullName evidence="13">Retrotransposable element</fullName>
    </recommendedName>
</protein>
<keyword evidence="6" id="KW-0378">Hydrolase</keyword>
<dbReference type="CDD" id="cd01647">
    <property type="entry name" value="RT_LTR"/>
    <property type="match status" value="1"/>
</dbReference>
<evidence type="ECO:0000259" key="9">
    <source>
        <dbReference type="Pfam" id="PF00078"/>
    </source>
</evidence>
<evidence type="ECO:0000259" key="10">
    <source>
        <dbReference type="Pfam" id="PF17919"/>
    </source>
</evidence>
<dbReference type="Proteomes" id="UP000684084">
    <property type="component" value="Unassembled WGS sequence"/>
</dbReference>
<dbReference type="Pfam" id="PF00078">
    <property type="entry name" value="RVT_1"/>
    <property type="match status" value="1"/>
</dbReference>
<accession>A0A915ZBL0</accession>
<evidence type="ECO:0000256" key="8">
    <source>
        <dbReference type="ARBA" id="ARBA00023268"/>
    </source>
</evidence>
<evidence type="ECO:0000313" key="11">
    <source>
        <dbReference type="EMBL" id="CAB5370351.1"/>
    </source>
</evidence>
<dbReference type="GO" id="GO:0008233">
    <property type="term" value="F:peptidase activity"/>
    <property type="evidence" value="ECO:0007669"/>
    <property type="project" value="UniProtKB-KW"/>
</dbReference>
<dbReference type="Pfam" id="PF17919">
    <property type="entry name" value="RT_RNaseH_2"/>
    <property type="match status" value="1"/>
</dbReference>
<dbReference type="GO" id="GO:0003964">
    <property type="term" value="F:RNA-directed DNA polymerase activity"/>
    <property type="evidence" value="ECO:0007669"/>
    <property type="project" value="UniProtKB-KW"/>
</dbReference>
<evidence type="ECO:0000256" key="7">
    <source>
        <dbReference type="ARBA" id="ARBA00022918"/>
    </source>
</evidence>
<keyword evidence="2" id="KW-0808">Transferase</keyword>
<dbReference type="GO" id="GO:0004519">
    <property type="term" value="F:endonuclease activity"/>
    <property type="evidence" value="ECO:0007669"/>
    <property type="project" value="UniProtKB-KW"/>
</dbReference>
<dbReference type="OrthoDB" id="5920460at2759"/>
<keyword evidence="8" id="KW-0511">Multifunctional enzyme</keyword>
<dbReference type="EMBL" id="CAGKOT010000027">
    <property type="protein sequence ID" value="CAB5370351.1"/>
    <property type="molecule type" value="Genomic_DNA"/>
</dbReference>
<evidence type="ECO:0000256" key="2">
    <source>
        <dbReference type="ARBA" id="ARBA00022679"/>
    </source>
</evidence>
<proteinExistence type="predicted"/>
<evidence type="ECO:0008006" key="13">
    <source>
        <dbReference type="Google" id="ProtNLM"/>
    </source>
</evidence>
<evidence type="ECO:0000256" key="5">
    <source>
        <dbReference type="ARBA" id="ARBA00022759"/>
    </source>
</evidence>
<evidence type="ECO:0000256" key="3">
    <source>
        <dbReference type="ARBA" id="ARBA00022695"/>
    </source>
</evidence>